<evidence type="ECO:0000256" key="3">
    <source>
        <dbReference type="ARBA" id="ARBA00022989"/>
    </source>
</evidence>
<protein>
    <recommendedName>
        <fullName evidence="7">Steroid 5-alpha reductase C-terminal domain-containing protein</fullName>
    </recommendedName>
</protein>
<dbReference type="Pfam" id="PF04191">
    <property type="entry name" value="PEMT"/>
    <property type="match status" value="1"/>
</dbReference>
<evidence type="ECO:0000313" key="6">
    <source>
        <dbReference type="Proteomes" id="UP000076587"/>
    </source>
</evidence>
<dbReference type="AlphaFoldDB" id="A0A167CK27"/>
<dbReference type="PANTHER" id="PTHR12714:SF9">
    <property type="entry name" value="PROTEIN-S-ISOPRENYLCYSTEINE O-METHYLTRANSFERASE"/>
    <property type="match status" value="1"/>
</dbReference>
<dbReference type="Proteomes" id="UP000076587">
    <property type="component" value="Unassembled WGS sequence"/>
</dbReference>
<comment type="subcellular location">
    <subcellularLocation>
        <location evidence="1">Endomembrane system</location>
        <topology evidence="1">Multi-pass membrane protein</topology>
    </subcellularLocation>
</comment>
<organism evidence="5 6">
    <name type="scientific">Pseudoalteromonas luteoviolacea NCIMB 1942</name>
    <dbReference type="NCBI Taxonomy" id="1365253"/>
    <lineage>
        <taxon>Bacteria</taxon>
        <taxon>Pseudomonadati</taxon>
        <taxon>Pseudomonadota</taxon>
        <taxon>Gammaproteobacteria</taxon>
        <taxon>Alteromonadales</taxon>
        <taxon>Pseudoalteromonadaceae</taxon>
        <taxon>Pseudoalteromonas</taxon>
    </lineage>
</organism>
<dbReference type="GO" id="GO:0012505">
    <property type="term" value="C:endomembrane system"/>
    <property type="evidence" value="ECO:0007669"/>
    <property type="project" value="UniProtKB-SubCell"/>
</dbReference>
<dbReference type="GO" id="GO:0016740">
    <property type="term" value="F:transferase activity"/>
    <property type="evidence" value="ECO:0007669"/>
    <property type="project" value="UniProtKB-ARBA"/>
</dbReference>
<evidence type="ECO:0000256" key="4">
    <source>
        <dbReference type="ARBA" id="ARBA00023136"/>
    </source>
</evidence>
<sequence length="85" mass="10312">MTFDEPNKLVVEGVFRYTRNPMYLGFVISLLGLFLLLGANELSLGVVVLFVLVSDRWYIRFEERMMFEKFREQYQAYCRNVRRWM</sequence>
<evidence type="ECO:0008006" key="7">
    <source>
        <dbReference type="Google" id="ProtNLM"/>
    </source>
</evidence>
<reference evidence="5 6" key="1">
    <citation type="submission" date="2013-07" db="EMBL/GenBank/DDBJ databases">
        <title>Comparative Genomic and Metabolomic Analysis of Twelve Strains of Pseudoalteromonas luteoviolacea.</title>
        <authorList>
            <person name="Vynne N.G."/>
            <person name="Mansson M."/>
            <person name="Gram L."/>
        </authorList>
    </citation>
    <scope>NUCLEOTIDE SEQUENCE [LARGE SCALE GENOMIC DNA]</scope>
    <source>
        <strain evidence="5 6">NCIMB 1942</strain>
    </source>
</reference>
<gene>
    <name evidence="5" type="ORF">N482_09020</name>
</gene>
<evidence type="ECO:0000256" key="2">
    <source>
        <dbReference type="ARBA" id="ARBA00022692"/>
    </source>
</evidence>
<comment type="caution">
    <text evidence="5">The sequence shown here is derived from an EMBL/GenBank/DDBJ whole genome shotgun (WGS) entry which is preliminary data.</text>
</comment>
<evidence type="ECO:0000256" key="1">
    <source>
        <dbReference type="ARBA" id="ARBA00004127"/>
    </source>
</evidence>
<dbReference type="Gene3D" id="1.20.120.1630">
    <property type="match status" value="1"/>
</dbReference>
<proteinExistence type="predicted"/>
<dbReference type="EMBL" id="AUXT01000152">
    <property type="protein sequence ID" value="KZN47756.1"/>
    <property type="molecule type" value="Genomic_DNA"/>
</dbReference>
<name>A0A167CK27_9GAMM</name>
<dbReference type="PATRIC" id="fig|1365253.3.peg.2214"/>
<dbReference type="InterPro" id="IPR007318">
    <property type="entry name" value="Phopholipid_MeTrfase"/>
</dbReference>
<keyword evidence="4" id="KW-0472">Membrane</keyword>
<dbReference type="PANTHER" id="PTHR12714">
    <property type="entry name" value="PROTEIN-S ISOPRENYLCYSTEINE O-METHYLTRANSFERASE"/>
    <property type="match status" value="1"/>
</dbReference>
<evidence type="ECO:0000313" key="5">
    <source>
        <dbReference type="EMBL" id="KZN47756.1"/>
    </source>
</evidence>
<accession>A0A167CK27</accession>
<keyword evidence="3" id="KW-1133">Transmembrane helix</keyword>
<keyword evidence="2" id="KW-0812">Transmembrane</keyword>